<protein>
    <submittedName>
        <fullName evidence="1">Uncharacterized protein</fullName>
    </submittedName>
</protein>
<accession>A0A8X6S7B7</accession>
<reference evidence="1" key="1">
    <citation type="submission" date="2020-08" db="EMBL/GenBank/DDBJ databases">
        <title>Multicomponent nature underlies the extraordinary mechanical properties of spider dragline silk.</title>
        <authorList>
            <person name="Kono N."/>
            <person name="Nakamura H."/>
            <person name="Mori M."/>
            <person name="Yoshida Y."/>
            <person name="Ohtoshi R."/>
            <person name="Malay A.D."/>
            <person name="Moran D.A.P."/>
            <person name="Tomita M."/>
            <person name="Numata K."/>
            <person name="Arakawa K."/>
        </authorList>
    </citation>
    <scope>NUCLEOTIDE SEQUENCE</scope>
</reference>
<proteinExistence type="predicted"/>
<dbReference type="Proteomes" id="UP000887159">
    <property type="component" value="Unassembled WGS sequence"/>
</dbReference>
<keyword evidence="2" id="KW-1185">Reference proteome</keyword>
<gene>
    <name evidence="1" type="primary">AVEN_179367_1</name>
    <name evidence="1" type="ORF">TNCV_1467941</name>
</gene>
<organism evidence="1 2">
    <name type="scientific">Trichonephila clavipes</name>
    <name type="common">Golden silk orbweaver</name>
    <name type="synonym">Nephila clavipes</name>
    <dbReference type="NCBI Taxonomy" id="2585209"/>
    <lineage>
        <taxon>Eukaryota</taxon>
        <taxon>Metazoa</taxon>
        <taxon>Ecdysozoa</taxon>
        <taxon>Arthropoda</taxon>
        <taxon>Chelicerata</taxon>
        <taxon>Arachnida</taxon>
        <taxon>Araneae</taxon>
        <taxon>Araneomorphae</taxon>
        <taxon>Entelegynae</taxon>
        <taxon>Araneoidea</taxon>
        <taxon>Nephilidae</taxon>
        <taxon>Trichonephila</taxon>
    </lineage>
</organism>
<evidence type="ECO:0000313" key="1">
    <source>
        <dbReference type="EMBL" id="GFY01803.1"/>
    </source>
</evidence>
<evidence type="ECO:0000313" key="2">
    <source>
        <dbReference type="Proteomes" id="UP000887159"/>
    </source>
</evidence>
<dbReference type="EMBL" id="BMAU01021230">
    <property type="protein sequence ID" value="GFY01803.1"/>
    <property type="molecule type" value="Genomic_DNA"/>
</dbReference>
<sequence>MELTVYCLTNSPGYTLLSFRYNYGHCFVYNSLHGASAGKLAQNELWWHGPPWLKLTPDHWPNRHRDILDSELCSEELEHRSSVLVAVTQQREALVDINRFSSLKKLLKTTA</sequence>
<name>A0A8X6S7B7_TRICX</name>
<comment type="caution">
    <text evidence="1">The sequence shown here is derived from an EMBL/GenBank/DDBJ whole genome shotgun (WGS) entry which is preliminary data.</text>
</comment>
<dbReference type="AlphaFoldDB" id="A0A8X6S7B7"/>